<organism evidence="2 3">
    <name type="scientific">Dibothriocephalus latus</name>
    <name type="common">Fish tapeworm</name>
    <name type="synonym">Diphyllobothrium latum</name>
    <dbReference type="NCBI Taxonomy" id="60516"/>
    <lineage>
        <taxon>Eukaryota</taxon>
        <taxon>Metazoa</taxon>
        <taxon>Spiralia</taxon>
        <taxon>Lophotrochozoa</taxon>
        <taxon>Platyhelminthes</taxon>
        <taxon>Cestoda</taxon>
        <taxon>Eucestoda</taxon>
        <taxon>Diphyllobothriidea</taxon>
        <taxon>Diphyllobothriidae</taxon>
        <taxon>Dibothriocephalus</taxon>
    </lineage>
</organism>
<dbReference type="OrthoDB" id="10254947at2759"/>
<dbReference type="AlphaFoldDB" id="A0A3P7Q0R5"/>
<proteinExistence type="predicted"/>
<dbReference type="Pfam" id="PF00023">
    <property type="entry name" value="Ank"/>
    <property type="match status" value="1"/>
</dbReference>
<dbReference type="EMBL" id="UYRU01073920">
    <property type="protein sequence ID" value="VDN24016.1"/>
    <property type="molecule type" value="Genomic_DNA"/>
</dbReference>
<dbReference type="InterPro" id="IPR002110">
    <property type="entry name" value="Ankyrin_rpt"/>
</dbReference>
<name>A0A3P7Q0R5_DIBLA</name>
<dbReference type="PROSITE" id="PS50088">
    <property type="entry name" value="ANK_REPEAT"/>
    <property type="match status" value="1"/>
</dbReference>
<evidence type="ECO:0000313" key="2">
    <source>
        <dbReference type="EMBL" id="VDN24016.1"/>
    </source>
</evidence>
<accession>A0A3P7Q0R5</accession>
<sequence>MLDVEKVCTVDVRDNSGLTPLHLACLQGDRIILECLLASIRHSRPWTTAADVEAPITNPILCQDNIGNTCLHTAFLEHVGRFLFLHLHIYFCFFVINNGTWGTLDHSPSGSQSVIYRSMSVVLVSSTLKVRLTGNQKV</sequence>
<gene>
    <name evidence="2" type="ORF">DILT_LOCUS14362</name>
</gene>
<dbReference type="Gene3D" id="1.25.40.20">
    <property type="entry name" value="Ankyrin repeat-containing domain"/>
    <property type="match status" value="1"/>
</dbReference>
<protein>
    <submittedName>
        <fullName evidence="2">Uncharacterized protein</fullName>
    </submittedName>
</protein>
<evidence type="ECO:0000313" key="3">
    <source>
        <dbReference type="Proteomes" id="UP000281553"/>
    </source>
</evidence>
<reference evidence="2 3" key="1">
    <citation type="submission" date="2018-11" db="EMBL/GenBank/DDBJ databases">
        <authorList>
            <consortium name="Pathogen Informatics"/>
        </authorList>
    </citation>
    <scope>NUCLEOTIDE SEQUENCE [LARGE SCALE GENOMIC DNA]</scope>
</reference>
<dbReference type="PROSITE" id="PS50297">
    <property type="entry name" value="ANK_REP_REGION"/>
    <property type="match status" value="1"/>
</dbReference>
<keyword evidence="1" id="KW-0040">ANK repeat</keyword>
<keyword evidence="3" id="KW-1185">Reference proteome</keyword>
<feature type="repeat" description="ANK" evidence="1">
    <location>
        <begin position="16"/>
        <end position="37"/>
    </location>
</feature>
<dbReference type="InterPro" id="IPR036770">
    <property type="entry name" value="Ankyrin_rpt-contain_sf"/>
</dbReference>
<evidence type="ECO:0000256" key="1">
    <source>
        <dbReference type="PROSITE-ProRule" id="PRU00023"/>
    </source>
</evidence>
<dbReference type="SUPFAM" id="SSF48403">
    <property type="entry name" value="Ankyrin repeat"/>
    <property type="match status" value="1"/>
</dbReference>
<dbReference type="Proteomes" id="UP000281553">
    <property type="component" value="Unassembled WGS sequence"/>
</dbReference>